<evidence type="ECO:0000313" key="3">
    <source>
        <dbReference type="Proteomes" id="UP001597459"/>
    </source>
</evidence>
<dbReference type="Proteomes" id="UP001597459">
    <property type="component" value="Unassembled WGS sequence"/>
</dbReference>
<dbReference type="RefSeq" id="WP_176029504.1">
    <property type="nucleotide sequence ID" value="NZ_JBHSJV010000001.1"/>
</dbReference>
<evidence type="ECO:0000256" key="1">
    <source>
        <dbReference type="SAM" id="Coils"/>
    </source>
</evidence>
<evidence type="ECO:0000313" key="2">
    <source>
        <dbReference type="EMBL" id="MFD2589968.1"/>
    </source>
</evidence>
<accession>A0ABW5N5U8</accession>
<proteinExistence type="predicted"/>
<feature type="coiled-coil region" evidence="1">
    <location>
        <begin position="8"/>
        <end position="35"/>
    </location>
</feature>
<keyword evidence="3" id="KW-1185">Reference proteome</keyword>
<name>A0ABW5N5U8_9FLAO</name>
<reference evidence="3" key="1">
    <citation type="journal article" date="2019" name="Int. J. Syst. Evol. Microbiol.">
        <title>The Global Catalogue of Microorganisms (GCM) 10K type strain sequencing project: providing services to taxonomists for standard genome sequencing and annotation.</title>
        <authorList>
            <consortium name="The Broad Institute Genomics Platform"/>
            <consortium name="The Broad Institute Genome Sequencing Center for Infectious Disease"/>
            <person name="Wu L."/>
            <person name="Ma J."/>
        </authorList>
    </citation>
    <scope>NUCLEOTIDE SEQUENCE [LARGE SCALE GENOMIC DNA]</scope>
    <source>
        <strain evidence="3">KCTC 42423</strain>
    </source>
</reference>
<keyword evidence="1" id="KW-0175">Coiled coil</keyword>
<comment type="caution">
    <text evidence="2">The sequence shown here is derived from an EMBL/GenBank/DDBJ whole genome shotgun (WGS) entry which is preliminary data.</text>
</comment>
<dbReference type="EMBL" id="JBHULX010000002">
    <property type="protein sequence ID" value="MFD2589968.1"/>
    <property type="molecule type" value="Genomic_DNA"/>
</dbReference>
<organism evidence="2 3">
    <name type="scientific">Aquimarina hainanensis</name>
    <dbReference type="NCBI Taxonomy" id="1578017"/>
    <lineage>
        <taxon>Bacteria</taxon>
        <taxon>Pseudomonadati</taxon>
        <taxon>Bacteroidota</taxon>
        <taxon>Flavobacteriia</taxon>
        <taxon>Flavobacteriales</taxon>
        <taxon>Flavobacteriaceae</taxon>
        <taxon>Aquimarina</taxon>
    </lineage>
</organism>
<evidence type="ECO:0008006" key="4">
    <source>
        <dbReference type="Google" id="ProtNLM"/>
    </source>
</evidence>
<sequence>MKNLTYPIQILEQEKKKLERTIKKEELMKKNMTHASAQLRKVAQLTNAIKYIKQKQVK</sequence>
<protein>
    <recommendedName>
        <fullName evidence="4">50S ribosomal protein L29</fullName>
    </recommendedName>
</protein>
<gene>
    <name evidence="2" type="ORF">ACFSTE_03945</name>
</gene>